<keyword evidence="1" id="KW-0812">Transmembrane</keyword>
<evidence type="ECO:0000313" key="3">
    <source>
        <dbReference type="Proteomes" id="UP000194798"/>
    </source>
</evidence>
<dbReference type="AlphaFoldDB" id="A0A251X3W0"/>
<organism evidence="2 3">
    <name type="scientific">Thioflexithrix psekupsensis</name>
    <dbReference type="NCBI Taxonomy" id="1570016"/>
    <lineage>
        <taxon>Bacteria</taxon>
        <taxon>Pseudomonadati</taxon>
        <taxon>Pseudomonadota</taxon>
        <taxon>Gammaproteobacteria</taxon>
        <taxon>Thiotrichales</taxon>
        <taxon>Thioflexithrix</taxon>
    </lineage>
</organism>
<dbReference type="InterPro" id="IPR011990">
    <property type="entry name" value="TPR-like_helical_dom_sf"/>
</dbReference>
<accession>A0A251X3W0</accession>
<evidence type="ECO:0008006" key="4">
    <source>
        <dbReference type="Google" id="ProtNLM"/>
    </source>
</evidence>
<name>A0A251X3W0_9GAMM</name>
<dbReference type="RefSeq" id="WP_086489668.1">
    <property type="nucleotide sequence ID" value="NZ_MSLT01000024.1"/>
</dbReference>
<protein>
    <recommendedName>
        <fullName evidence="4">Tetratricopeptide repeat protein</fullName>
    </recommendedName>
</protein>
<keyword evidence="1" id="KW-1133">Transmembrane helix</keyword>
<gene>
    <name evidence="2" type="ORF">TPSD3_16480</name>
</gene>
<sequence length="171" mass="19386">MDLLDFEGEALYFDDPPPENVTVLLAAAADAYGQGESELPLLQAYFFAPEHLMVIVALYRFFYYQHRYPETLIVAERALTLVGRRLHFPDQWSALTPDDLLGENKPMSLIRFYLLALKGAAYVCLRLGQLENGKAMVEKILELDPEDRLNASVLKNVLDEATRLRLVVSNP</sequence>
<feature type="transmembrane region" description="Helical" evidence="1">
    <location>
        <begin position="42"/>
        <end position="62"/>
    </location>
</feature>
<keyword evidence="1" id="KW-0472">Membrane</keyword>
<comment type="caution">
    <text evidence="2">The sequence shown here is derived from an EMBL/GenBank/DDBJ whole genome shotgun (WGS) entry which is preliminary data.</text>
</comment>
<dbReference type="EMBL" id="MSLT01000024">
    <property type="protein sequence ID" value="OUD11651.1"/>
    <property type="molecule type" value="Genomic_DNA"/>
</dbReference>
<dbReference type="Proteomes" id="UP000194798">
    <property type="component" value="Unassembled WGS sequence"/>
</dbReference>
<reference evidence="2 3" key="1">
    <citation type="submission" date="2016-12" db="EMBL/GenBank/DDBJ databases">
        <title>Thioflexothrix psekupsii D3 genome sequencing and assembly.</title>
        <authorList>
            <person name="Fomenkov A."/>
            <person name="Vincze T."/>
            <person name="Grabovich M."/>
            <person name="Anton B.P."/>
            <person name="Dubinina G."/>
            <person name="Orlova M."/>
            <person name="Belousova E."/>
            <person name="Roberts R.J."/>
        </authorList>
    </citation>
    <scope>NUCLEOTIDE SEQUENCE [LARGE SCALE GENOMIC DNA]</scope>
    <source>
        <strain evidence="2">D3</strain>
    </source>
</reference>
<evidence type="ECO:0000256" key="1">
    <source>
        <dbReference type="SAM" id="Phobius"/>
    </source>
</evidence>
<proteinExistence type="predicted"/>
<keyword evidence="3" id="KW-1185">Reference proteome</keyword>
<evidence type="ECO:0000313" key="2">
    <source>
        <dbReference type="EMBL" id="OUD11651.1"/>
    </source>
</evidence>
<dbReference type="SUPFAM" id="SSF48452">
    <property type="entry name" value="TPR-like"/>
    <property type="match status" value="1"/>
</dbReference>
<dbReference type="OrthoDB" id="9812003at2"/>